<proteinExistence type="predicted"/>
<organism evidence="1 2">
    <name type="scientific">Stentor coeruleus</name>
    <dbReference type="NCBI Taxonomy" id="5963"/>
    <lineage>
        <taxon>Eukaryota</taxon>
        <taxon>Sar</taxon>
        <taxon>Alveolata</taxon>
        <taxon>Ciliophora</taxon>
        <taxon>Postciliodesmatophora</taxon>
        <taxon>Heterotrichea</taxon>
        <taxon>Heterotrichida</taxon>
        <taxon>Stentoridae</taxon>
        <taxon>Stentor</taxon>
    </lineage>
</organism>
<accession>A0A1R2AQQ4</accession>
<sequence>MDVLGVFPDKNNYHEFLNKCFFKAMDAKIVDKRFKDFAFVQYYWTKEQLDEVLLDFEGRFRLVSYKDVIVNMPQYSEYLEDQNLEKFARNFVLFMEKALDFALRFNFKQKYTDSEYVDMNKKLCELIYDEFIRETPTARIYSHHLVLEKY</sequence>
<dbReference type="AlphaFoldDB" id="A0A1R2AQQ4"/>
<evidence type="ECO:0000313" key="2">
    <source>
        <dbReference type="Proteomes" id="UP000187209"/>
    </source>
</evidence>
<gene>
    <name evidence="1" type="ORF">SteCoe_36153</name>
</gene>
<name>A0A1R2AQQ4_9CILI</name>
<dbReference type="EMBL" id="MPUH01001616">
    <property type="protein sequence ID" value="OMJ66868.1"/>
    <property type="molecule type" value="Genomic_DNA"/>
</dbReference>
<protein>
    <submittedName>
        <fullName evidence="1">Uncharacterized protein</fullName>
    </submittedName>
</protein>
<keyword evidence="2" id="KW-1185">Reference proteome</keyword>
<comment type="caution">
    <text evidence="1">The sequence shown here is derived from an EMBL/GenBank/DDBJ whole genome shotgun (WGS) entry which is preliminary data.</text>
</comment>
<dbReference type="Proteomes" id="UP000187209">
    <property type="component" value="Unassembled WGS sequence"/>
</dbReference>
<reference evidence="1 2" key="1">
    <citation type="submission" date="2016-11" db="EMBL/GenBank/DDBJ databases">
        <title>The macronuclear genome of Stentor coeruleus: a giant cell with tiny introns.</title>
        <authorList>
            <person name="Slabodnick M."/>
            <person name="Ruby J.G."/>
            <person name="Reiff S.B."/>
            <person name="Swart E.C."/>
            <person name="Gosai S."/>
            <person name="Prabakaran S."/>
            <person name="Witkowska E."/>
            <person name="Larue G.E."/>
            <person name="Fisher S."/>
            <person name="Freeman R.M."/>
            <person name="Gunawardena J."/>
            <person name="Chu W."/>
            <person name="Stover N.A."/>
            <person name="Gregory B.D."/>
            <person name="Nowacki M."/>
            <person name="Derisi J."/>
            <person name="Roy S.W."/>
            <person name="Marshall W.F."/>
            <person name="Sood P."/>
        </authorList>
    </citation>
    <scope>NUCLEOTIDE SEQUENCE [LARGE SCALE GENOMIC DNA]</scope>
    <source>
        <strain evidence="1">WM001</strain>
    </source>
</reference>
<evidence type="ECO:0000313" key="1">
    <source>
        <dbReference type="EMBL" id="OMJ66868.1"/>
    </source>
</evidence>